<evidence type="ECO:0000256" key="6">
    <source>
        <dbReference type="ARBA" id="ARBA00023049"/>
    </source>
</evidence>
<keyword evidence="3" id="KW-0645">Protease</keyword>
<feature type="domain" description="Peptidase M14" evidence="8">
    <location>
        <begin position="2"/>
        <end position="352"/>
    </location>
</feature>
<keyword evidence="9" id="KW-0121">Carboxypeptidase</keyword>
<dbReference type="PROSITE" id="PS52035">
    <property type="entry name" value="PEPTIDASE_M14"/>
    <property type="match status" value="1"/>
</dbReference>
<dbReference type="GO" id="GO:0006508">
    <property type="term" value="P:proteolysis"/>
    <property type="evidence" value="ECO:0007669"/>
    <property type="project" value="UniProtKB-KW"/>
</dbReference>
<reference evidence="9 10" key="1">
    <citation type="submission" date="2019-03" db="EMBL/GenBank/DDBJ databases">
        <title>Genomic Encyclopedia of Type Strains, Phase IV (KMG-V): Genome sequencing to study the core and pangenomes of soil and plant-associated prokaryotes.</title>
        <authorList>
            <person name="Whitman W."/>
        </authorList>
    </citation>
    <scope>NUCLEOTIDE SEQUENCE [LARGE SCALE GENOMIC DNA]</scope>
    <source>
        <strain evidence="9 10">IE4868</strain>
    </source>
</reference>
<dbReference type="SMART" id="SM00631">
    <property type="entry name" value="Zn_pept"/>
    <property type="match status" value="1"/>
</dbReference>
<evidence type="ECO:0000313" key="10">
    <source>
        <dbReference type="Proteomes" id="UP000295507"/>
    </source>
</evidence>
<dbReference type="GO" id="GO:0008270">
    <property type="term" value="F:zinc ion binding"/>
    <property type="evidence" value="ECO:0007669"/>
    <property type="project" value="InterPro"/>
</dbReference>
<dbReference type="RefSeq" id="WP_132553292.1">
    <property type="nucleotide sequence ID" value="NZ_SMBK01000017.1"/>
</dbReference>
<dbReference type="Proteomes" id="UP000295507">
    <property type="component" value="Unassembled WGS sequence"/>
</dbReference>
<evidence type="ECO:0000256" key="1">
    <source>
        <dbReference type="ARBA" id="ARBA00001947"/>
    </source>
</evidence>
<dbReference type="AlphaFoldDB" id="A0A4R3RFH1"/>
<protein>
    <submittedName>
        <fullName evidence="9">Zinc carboxypeptidase</fullName>
    </submittedName>
</protein>
<evidence type="ECO:0000256" key="4">
    <source>
        <dbReference type="ARBA" id="ARBA00022801"/>
    </source>
</evidence>
<gene>
    <name evidence="9" type="ORF">EV129_117124</name>
</gene>
<comment type="similarity">
    <text evidence="2 7">Belongs to the peptidase M14 family.</text>
</comment>
<keyword evidence="5" id="KW-0862">Zinc</keyword>
<dbReference type="EMBL" id="SMBK01000017">
    <property type="protein sequence ID" value="TCU33127.1"/>
    <property type="molecule type" value="Genomic_DNA"/>
</dbReference>
<dbReference type="Gene3D" id="3.40.630.10">
    <property type="entry name" value="Zn peptidases"/>
    <property type="match status" value="1"/>
</dbReference>
<evidence type="ECO:0000256" key="3">
    <source>
        <dbReference type="ARBA" id="ARBA00022670"/>
    </source>
</evidence>
<dbReference type="GO" id="GO:0005615">
    <property type="term" value="C:extracellular space"/>
    <property type="evidence" value="ECO:0007669"/>
    <property type="project" value="TreeGrafter"/>
</dbReference>
<dbReference type="SUPFAM" id="SSF53187">
    <property type="entry name" value="Zn-dependent exopeptidases"/>
    <property type="match status" value="1"/>
</dbReference>
<name>A0A4R3RFH1_9HYPH</name>
<dbReference type="PANTHER" id="PTHR11705:SF143">
    <property type="entry name" value="SLL0236 PROTEIN"/>
    <property type="match status" value="1"/>
</dbReference>
<evidence type="ECO:0000256" key="2">
    <source>
        <dbReference type="ARBA" id="ARBA00005988"/>
    </source>
</evidence>
<proteinExistence type="inferred from homology"/>
<keyword evidence="6" id="KW-0482">Metalloprotease</keyword>
<sequence>MAYLNYDEIVSAVQIFTERYPALTTRVSLPNLTAESRRVEALAIGKTRSADQRTAIFVGGVHAREWVPPDALIGLAADLLEAYSSGTGLRYGSAYFDKSTIASIVDDMQIVILPCANPDGRVFSQNVDGDWRKNRRPLVNHQGGVCHGVDINRNFDVAWDFRLHFAPGGVSASDDPCHKYLYVGPAAASESETRNIVWLLDSLPGTGWFVDIHSAIPAVFHSWGLDSNQTADPQQNFLNPAFDGIRGNPDDTYGEFITEGDLDTVRSLARAMKDAITLVAGDDYSVGPAFELYATSGASDDYAYSRHLARPGLPKVLGFTMECGHEFQPDDSGRETNTMEVCAALLAFCEKVNAPDA</sequence>
<comment type="caution">
    <text evidence="9">The sequence shown here is derived from an EMBL/GenBank/DDBJ whole genome shotgun (WGS) entry which is preliminary data.</text>
</comment>
<evidence type="ECO:0000256" key="7">
    <source>
        <dbReference type="PROSITE-ProRule" id="PRU01379"/>
    </source>
</evidence>
<organism evidence="9 10">
    <name type="scientific">Rhizobium azibense</name>
    <dbReference type="NCBI Taxonomy" id="1136135"/>
    <lineage>
        <taxon>Bacteria</taxon>
        <taxon>Pseudomonadati</taxon>
        <taxon>Pseudomonadota</taxon>
        <taxon>Alphaproteobacteria</taxon>
        <taxon>Hyphomicrobiales</taxon>
        <taxon>Rhizobiaceae</taxon>
        <taxon>Rhizobium/Agrobacterium group</taxon>
        <taxon>Rhizobium</taxon>
    </lineage>
</organism>
<feature type="active site" description="Proton donor/acceptor" evidence="7">
    <location>
        <position position="322"/>
    </location>
</feature>
<evidence type="ECO:0000259" key="8">
    <source>
        <dbReference type="PROSITE" id="PS52035"/>
    </source>
</evidence>
<dbReference type="CDD" id="cd06228">
    <property type="entry name" value="M14-like"/>
    <property type="match status" value="1"/>
</dbReference>
<dbReference type="GO" id="GO:0004181">
    <property type="term" value="F:metallocarboxypeptidase activity"/>
    <property type="evidence" value="ECO:0007669"/>
    <property type="project" value="InterPro"/>
</dbReference>
<evidence type="ECO:0000313" key="9">
    <source>
        <dbReference type="EMBL" id="TCU33127.1"/>
    </source>
</evidence>
<dbReference type="PANTHER" id="PTHR11705">
    <property type="entry name" value="PROTEASE FAMILY M14 CARBOXYPEPTIDASE A,B"/>
    <property type="match status" value="1"/>
</dbReference>
<dbReference type="Pfam" id="PF00246">
    <property type="entry name" value="Peptidase_M14"/>
    <property type="match status" value="1"/>
</dbReference>
<comment type="cofactor">
    <cofactor evidence="1">
        <name>Zn(2+)</name>
        <dbReference type="ChEBI" id="CHEBI:29105"/>
    </cofactor>
</comment>
<keyword evidence="4" id="KW-0378">Hydrolase</keyword>
<dbReference type="InterPro" id="IPR000834">
    <property type="entry name" value="Peptidase_M14"/>
</dbReference>
<evidence type="ECO:0000256" key="5">
    <source>
        <dbReference type="ARBA" id="ARBA00022833"/>
    </source>
</evidence>
<accession>A0A4R3RFH1</accession>